<dbReference type="PANTHER" id="PTHR43305">
    <property type="entry name" value="FAMILY N-ACETYLTRANSFERASE, PUTATIVE (AFU_ORTHOLOGUE AFUA_2G01380)-RELATED"/>
    <property type="match status" value="1"/>
</dbReference>
<accession>A0A1J5Q0M3</accession>
<proteinExistence type="predicted"/>
<reference evidence="2" key="1">
    <citation type="submission" date="2016-10" db="EMBL/GenBank/DDBJ databases">
        <title>Sequence of Gallionella enrichment culture.</title>
        <authorList>
            <person name="Poehlein A."/>
            <person name="Muehling M."/>
            <person name="Daniel R."/>
        </authorList>
    </citation>
    <scope>NUCLEOTIDE SEQUENCE</scope>
</reference>
<dbReference type="AlphaFoldDB" id="A0A1J5Q0M3"/>
<evidence type="ECO:0000259" key="1">
    <source>
        <dbReference type="PROSITE" id="PS51186"/>
    </source>
</evidence>
<dbReference type="GO" id="GO:0016747">
    <property type="term" value="F:acyltransferase activity, transferring groups other than amino-acyl groups"/>
    <property type="evidence" value="ECO:0007669"/>
    <property type="project" value="InterPro"/>
</dbReference>
<keyword evidence="2" id="KW-0808">Transferase</keyword>
<gene>
    <name evidence="2" type="ORF">GALL_473380</name>
</gene>
<dbReference type="Pfam" id="PF13508">
    <property type="entry name" value="Acetyltransf_7"/>
    <property type="match status" value="1"/>
</dbReference>
<dbReference type="EMBL" id="MLJW01003904">
    <property type="protein sequence ID" value="OIQ71043.1"/>
    <property type="molecule type" value="Genomic_DNA"/>
</dbReference>
<dbReference type="InterPro" id="IPR052777">
    <property type="entry name" value="Acetyltransferase_Enz"/>
</dbReference>
<dbReference type="PROSITE" id="PS51186">
    <property type="entry name" value="GNAT"/>
    <property type="match status" value="1"/>
</dbReference>
<comment type="caution">
    <text evidence="2">The sequence shown here is derived from an EMBL/GenBank/DDBJ whole genome shotgun (WGS) entry which is preliminary data.</text>
</comment>
<dbReference type="PANTHER" id="PTHR43305:SF1">
    <property type="entry name" value="FAMILY N-ACETYLTRANSFERASE, PUTATIVE (AFU_ORTHOLOGUE AFUA_2G01380)-RELATED"/>
    <property type="match status" value="1"/>
</dbReference>
<organism evidence="2">
    <name type="scientific">mine drainage metagenome</name>
    <dbReference type="NCBI Taxonomy" id="410659"/>
    <lineage>
        <taxon>unclassified sequences</taxon>
        <taxon>metagenomes</taxon>
        <taxon>ecological metagenomes</taxon>
    </lineage>
</organism>
<name>A0A1J5Q0M3_9ZZZZ</name>
<evidence type="ECO:0000313" key="2">
    <source>
        <dbReference type="EMBL" id="OIQ71043.1"/>
    </source>
</evidence>
<dbReference type="Gene3D" id="3.40.630.30">
    <property type="match status" value="1"/>
</dbReference>
<dbReference type="InterPro" id="IPR016181">
    <property type="entry name" value="Acyl_CoA_acyltransferase"/>
</dbReference>
<feature type="domain" description="N-acetyltransferase" evidence="1">
    <location>
        <begin position="1"/>
        <end position="84"/>
    </location>
</feature>
<sequence>MDYPNASEMKRLYIRPQFRGLGLGRVLTEAIFEAARNAGYSYMLLDTLTEMETARSLYGDLGFTEIPPYYHNPIAGAHYLMATL</sequence>
<dbReference type="CDD" id="cd04301">
    <property type="entry name" value="NAT_SF"/>
    <property type="match status" value="1"/>
</dbReference>
<dbReference type="InterPro" id="IPR000182">
    <property type="entry name" value="GNAT_dom"/>
</dbReference>
<dbReference type="SUPFAM" id="SSF55729">
    <property type="entry name" value="Acyl-CoA N-acyltransferases (Nat)"/>
    <property type="match status" value="1"/>
</dbReference>
<protein>
    <submittedName>
        <fullName evidence="2">Acetyltransferase (GNAT) family protein</fullName>
    </submittedName>
</protein>